<dbReference type="RefSeq" id="WP_091983289.1">
    <property type="nucleotide sequence ID" value="NZ_FOLO01000012.1"/>
</dbReference>
<name>A0A1I1KFF7_9GAMM</name>
<dbReference type="GO" id="GO:0016747">
    <property type="term" value="F:acyltransferase activity, transferring groups other than amino-acyl groups"/>
    <property type="evidence" value="ECO:0007669"/>
    <property type="project" value="InterPro"/>
</dbReference>
<dbReference type="Pfam" id="PF13302">
    <property type="entry name" value="Acetyltransf_3"/>
    <property type="match status" value="1"/>
</dbReference>
<sequence>MSKVIAITQRLMIRQMTIDDGEFILHHFNEPLFIKNIADKKIKSLEAAKQFIIDGPQRSYQENGFGMFIVLLKDSNTPVGTCGLLKRDNIDDIDLGYALVSKYHKKGYLQEAAIAVLNYAKNELQLNRIVGYTATDNNNSMNALNKLGFSNEGVFDLAGYDTPSNRFVLNFSSLKKSV</sequence>
<dbReference type="PROSITE" id="PS51186">
    <property type="entry name" value="GNAT"/>
    <property type="match status" value="1"/>
</dbReference>
<dbReference type="Gene3D" id="3.40.630.30">
    <property type="match status" value="1"/>
</dbReference>
<feature type="domain" description="N-acetyltransferase" evidence="1">
    <location>
        <begin position="11"/>
        <end position="172"/>
    </location>
</feature>
<dbReference type="InterPro" id="IPR051531">
    <property type="entry name" value="N-acetyltransferase"/>
</dbReference>
<dbReference type="SUPFAM" id="SSF55729">
    <property type="entry name" value="Acyl-CoA N-acyltransferases (Nat)"/>
    <property type="match status" value="1"/>
</dbReference>
<dbReference type="EMBL" id="FOLO01000012">
    <property type="protein sequence ID" value="SFC57448.1"/>
    <property type="molecule type" value="Genomic_DNA"/>
</dbReference>
<keyword evidence="3" id="KW-1185">Reference proteome</keyword>
<organism evidence="2 3">
    <name type="scientific">Pseudoalteromonas denitrificans DSM 6059</name>
    <dbReference type="NCBI Taxonomy" id="1123010"/>
    <lineage>
        <taxon>Bacteria</taxon>
        <taxon>Pseudomonadati</taxon>
        <taxon>Pseudomonadota</taxon>
        <taxon>Gammaproteobacteria</taxon>
        <taxon>Alteromonadales</taxon>
        <taxon>Pseudoalteromonadaceae</taxon>
        <taxon>Pseudoalteromonas</taxon>
    </lineage>
</organism>
<evidence type="ECO:0000313" key="2">
    <source>
        <dbReference type="EMBL" id="SFC57448.1"/>
    </source>
</evidence>
<evidence type="ECO:0000313" key="3">
    <source>
        <dbReference type="Proteomes" id="UP000198862"/>
    </source>
</evidence>
<dbReference type="PANTHER" id="PTHR43792:SF1">
    <property type="entry name" value="N-ACETYLTRANSFERASE DOMAIN-CONTAINING PROTEIN"/>
    <property type="match status" value="1"/>
</dbReference>
<keyword evidence="2" id="KW-0808">Transferase</keyword>
<gene>
    <name evidence="2" type="ORF">SAMN02745724_01998</name>
</gene>
<dbReference type="OrthoDB" id="9798081at2"/>
<protein>
    <submittedName>
        <fullName evidence="2">Protein N-acetyltransferase, RimJ/RimL family</fullName>
    </submittedName>
</protein>
<dbReference type="Proteomes" id="UP000198862">
    <property type="component" value="Unassembled WGS sequence"/>
</dbReference>
<dbReference type="AlphaFoldDB" id="A0A1I1KFF7"/>
<accession>A0A1I1KFF7</accession>
<proteinExistence type="predicted"/>
<dbReference type="PANTHER" id="PTHR43792">
    <property type="entry name" value="GNAT FAMILY, PUTATIVE (AFU_ORTHOLOGUE AFUA_3G00765)-RELATED-RELATED"/>
    <property type="match status" value="1"/>
</dbReference>
<reference evidence="2 3" key="1">
    <citation type="submission" date="2016-10" db="EMBL/GenBank/DDBJ databases">
        <authorList>
            <person name="de Groot N.N."/>
        </authorList>
    </citation>
    <scope>NUCLEOTIDE SEQUENCE [LARGE SCALE GENOMIC DNA]</scope>
    <source>
        <strain evidence="2 3">DSM 6059</strain>
    </source>
</reference>
<dbReference type="STRING" id="1123010.SAMN02745724_01998"/>
<dbReference type="InterPro" id="IPR000182">
    <property type="entry name" value="GNAT_dom"/>
</dbReference>
<dbReference type="InterPro" id="IPR016181">
    <property type="entry name" value="Acyl_CoA_acyltransferase"/>
</dbReference>
<evidence type="ECO:0000259" key="1">
    <source>
        <dbReference type="PROSITE" id="PS51186"/>
    </source>
</evidence>